<keyword evidence="3" id="KW-0813">Transport</keyword>
<evidence type="ECO:0000256" key="7">
    <source>
        <dbReference type="ARBA" id="ARBA00022833"/>
    </source>
</evidence>
<keyword evidence="6 11" id="KW-0812">Transmembrane</keyword>
<dbReference type="Pfam" id="PF01544">
    <property type="entry name" value="CorA"/>
    <property type="match status" value="1"/>
</dbReference>
<reference evidence="12 13" key="1">
    <citation type="submission" date="2018-04" db="EMBL/GenBank/DDBJ databases">
        <title>Novel actinobacteria from marine sediment.</title>
        <authorList>
            <person name="Ng Z.Y."/>
            <person name="Tan G.Y.A."/>
        </authorList>
    </citation>
    <scope>NUCLEOTIDE SEQUENCE [LARGE SCALE GENOMIC DNA]</scope>
    <source>
        <strain evidence="12 13">TPS81</strain>
    </source>
</reference>
<dbReference type="GO" id="GO:0015087">
    <property type="term" value="F:cobalt ion transmembrane transporter activity"/>
    <property type="evidence" value="ECO:0007669"/>
    <property type="project" value="TreeGrafter"/>
</dbReference>
<evidence type="ECO:0000256" key="5">
    <source>
        <dbReference type="ARBA" id="ARBA00022519"/>
    </source>
</evidence>
<evidence type="ECO:0000256" key="1">
    <source>
        <dbReference type="ARBA" id="ARBA00004651"/>
    </source>
</evidence>
<dbReference type="EMBL" id="QEIN01000041">
    <property type="protein sequence ID" value="RCV60371.1"/>
    <property type="molecule type" value="Genomic_DNA"/>
</dbReference>
<feature type="transmembrane region" description="Helical" evidence="11">
    <location>
        <begin position="267"/>
        <end position="284"/>
    </location>
</feature>
<keyword evidence="10 11" id="KW-0472">Membrane</keyword>
<evidence type="ECO:0000256" key="3">
    <source>
        <dbReference type="ARBA" id="ARBA00022448"/>
    </source>
</evidence>
<dbReference type="GO" id="GO:0050897">
    <property type="term" value="F:cobalt ion binding"/>
    <property type="evidence" value="ECO:0007669"/>
    <property type="project" value="TreeGrafter"/>
</dbReference>
<dbReference type="RefSeq" id="WP_114397017.1">
    <property type="nucleotide sequence ID" value="NZ_QEIM01000024.1"/>
</dbReference>
<sequence>MPETLLYDAAGSVVAESSAARLPETLSEGAAAWVGFGPDERADFVAFATPLGLDAGALAEQQAARAHRRPRLRASDGRLTLTVPAALPGEGSAGRPALVVFATERVLVTLSSTADPDLRAAMADGGDPGPVARHGSAALLVRLLERLAARYHDAALDIDDEVDEVEGLLFEESRRAAAQVQRRSHELRWRLVRLRRVVLPLHAVLNELAQRERPPGGPGIRPRLREVAVRLDHVVELMDALREMLASITGTALNLEQNRLNVTMKKLTGWAAVIAVPTAITGWYGMNVALPGQHRLWGALLANALLLVTAVAVYVSFRRRDWL</sequence>
<dbReference type="InterPro" id="IPR002523">
    <property type="entry name" value="MgTranspt_CorA/ZnTranspt_ZntB"/>
</dbReference>
<keyword evidence="9" id="KW-0406">Ion transport</keyword>
<dbReference type="GO" id="GO:0000287">
    <property type="term" value="F:magnesium ion binding"/>
    <property type="evidence" value="ECO:0007669"/>
    <property type="project" value="TreeGrafter"/>
</dbReference>
<feature type="transmembrane region" description="Helical" evidence="11">
    <location>
        <begin position="296"/>
        <end position="317"/>
    </location>
</feature>
<evidence type="ECO:0000313" key="13">
    <source>
        <dbReference type="Proteomes" id="UP000253318"/>
    </source>
</evidence>
<accession>A0A368T801</accession>
<keyword evidence="5" id="KW-0997">Cell inner membrane</keyword>
<evidence type="ECO:0000256" key="10">
    <source>
        <dbReference type="ARBA" id="ARBA00023136"/>
    </source>
</evidence>
<dbReference type="PANTHER" id="PTHR46494:SF3">
    <property type="entry name" value="ZINC TRANSPORT PROTEIN ZNTB"/>
    <property type="match status" value="1"/>
</dbReference>
<evidence type="ECO:0000256" key="4">
    <source>
        <dbReference type="ARBA" id="ARBA00022475"/>
    </source>
</evidence>
<dbReference type="Gene3D" id="1.20.58.340">
    <property type="entry name" value="Magnesium transport protein CorA, transmembrane region"/>
    <property type="match status" value="2"/>
</dbReference>
<evidence type="ECO:0000256" key="6">
    <source>
        <dbReference type="ARBA" id="ARBA00022692"/>
    </source>
</evidence>
<comment type="caution">
    <text evidence="12">The sequence shown here is derived from an EMBL/GenBank/DDBJ whole genome shotgun (WGS) entry which is preliminary data.</text>
</comment>
<organism evidence="12 13">
    <name type="scientific">Marinitenerispora sediminis</name>
    <dbReference type="NCBI Taxonomy" id="1931232"/>
    <lineage>
        <taxon>Bacteria</taxon>
        <taxon>Bacillati</taxon>
        <taxon>Actinomycetota</taxon>
        <taxon>Actinomycetes</taxon>
        <taxon>Streptosporangiales</taxon>
        <taxon>Nocardiopsidaceae</taxon>
        <taxon>Marinitenerispora</taxon>
    </lineage>
</organism>
<dbReference type="SUPFAM" id="SSF143865">
    <property type="entry name" value="CorA soluble domain-like"/>
    <property type="match status" value="1"/>
</dbReference>
<dbReference type="GO" id="GO:0005886">
    <property type="term" value="C:plasma membrane"/>
    <property type="evidence" value="ECO:0007669"/>
    <property type="project" value="UniProtKB-SubCell"/>
</dbReference>
<dbReference type="PANTHER" id="PTHR46494">
    <property type="entry name" value="CORA FAMILY METAL ION TRANSPORTER (EUROFUNG)"/>
    <property type="match status" value="1"/>
</dbReference>
<keyword evidence="4" id="KW-1003">Cell membrane</keyword>
<dbReference type="GO" id="GO:0015095">
    <property type="term" value="F:magnesium ion transmembrane transporter activity"/>
    <property type="evidence" value="ECO:0007669"/>
    <property type="project" value="TreeGrafter"/>
</dbReference>
<protein>
    <recommendedName>
        <fullName evidence="14">Magnesium transporter</fullName>
    </recommendedName>
</protein>
<comment type="subcellular location">
    <subcellularLocation>
        <location evidence="1">Cell membrane</location>
        <topology evidence="1">Multi-pass membrane protein</topology>
    </subcellularLocation>
</comment>
<comment type="similarity">
    <text evidence="2">Belongs to the CorA metal ion transporter (MIT) (TC 1.A.35) family.</text>
</comment>
<keyword evidence="8 11" id="KW-1133">Transmembrane helix</keyword>
<evidence type="ECO:0000313" key="12">
    <source>
        <dbReference type="EMBL" id="RCV60371.1"/>
    </source>
</evidence>
<keyword evidence="7" id="KW-0862">Zinc</keyword>
<dbReference type="OrthoDB" id="9803416at2"/>
<evidence type="ECO:0000256" key="9">
    <source>
        <dbReference type="ARBA" id="ARBA00023065"/>
    </source>
</evidence>
<dbReference type="Proteomes" id="UP000253318">
    <property type="component" value="Unassembled WGS sequence"/>
</dbReference>
<evidence type="ECO:0000256" key="2">
    <source>
        <dbReference type="ARBA" id="ARBA00009765"/>
    </source>
</evidence>
<gene>
    <name evidence="12" type="ORF">DEF24_07385</name>
</gene>
<dbReference type="InterPro" id="IPR045863">
    <property type="entry name" value="CorA_TM1_TM2"/>
</dbReference>
<evidence type="ECO:0000256" key="11">
    <source>
        <dbReference type="SAM" id="Phobius"/>
    </source>
</evidence>
<dbReference type="InterPro" id="IPR045861">
    <property type="entry name" value="CorA_cytoplasmic_dom"/>
</dbReference>
<keyword evidence="13" id="KW-1185">Reference proteome</keyword>
<dbReference type="SUPFAM" id="SSF144083">
    <property type="entry name" value="Magnesium transport protein CorA, transmembrane region"/>
    <property type="match status" value="1"/>
</dbReference>
<evidence type="ECO:0008006" key="14">
    <source>
        <dbReference type="Google" id="ProtNLM"/>
    </source>
</evidence>
<dbReference type="AlphaFoldDB" id="A0A368T801"/>
<evidence type="ECO:0000256" key="8">
    <source>
        <dbReference type="ARBA" id="ARBA00022989"/>
    </source>
</evidence>
<name>A0A368T801_9ACTN</name>
<proteinExistence type="inferred from homology"/>